<dbReference type="CDD" id="cd00063">
    <property type="entry name" value="FN3"/>
    <property type="match status" value="2"/>
</dbReference>
<dbReference type="InterPro" id="IPR007110">
    <property type="entry name" value="Ig-like_dom"/>
</dbReference>
<dbReference type="InterPro" id="IPR036179">
    <property type="entry name" value="Ig-like_dom_sf"/>
</dbReference>
<dbReference type="SMART" id="SM00409">
    <property type="entry name" value="IG"/>
    <property type="match status" value="5"/>
</dbReference>
<feature type="region of interest" description="Disordered" evidence="5">
    <location>
        <begin position="1597"/>
        <end position="1649"/>
    </location>
</feature>
<dbReference type="PROSITE" id="PS50835">
    <property type="entry name" value="IG_LIKE"/>
    <property type="match status" value="5"/>
</dbReference>
<feature type="compositionally biased region" description="Basic and acidic residues" evidence="5">
    <location>
        <begin position="1551"/>
        <end position="1560"/>
    </location>
</feature>
<reference evidence="8 9" key="1">
    <citation type="journal article" date="2024" name="Proc. Natl. Acad. Sci. U.S.A.">
        <title>The genetic regulatory architecture and epigenomic basis for age-related changes in rattlesnake venom.</title>
        <authorList>
            <person name="Hogan M.P."/>
            <person name="Holding M.L."/>
            <person name="Nystrom G.S."/>
            <person name="Colston T.J."/>
            <person name="Bartlett D.A."/>
            <person name="Mason A.J."/>
            <person name="Ellsworth S.A."/>
            <person name="Rautsaw R.M."/>
            <person name="Lawrence K.C."/>
            <person name="Strickland J.L."/>
            <person name="He B."/>
            <person name="Fraser P."/>
            <person name="Margres M.J."/>
            <person name="Gilbert D.M."/>
            <person name="Gibbs H.L."/>
            <person name="Parkinson C.L."/>
            <person name="Rokyta D.R."/>
        </authorList>
    </citation>
    <scope>NUCLEOTIDE SEQUENCE [LARGE SCALE GENOMIC DNA]</scope>
    <source>
        <strain evidence="8">DRR0105</strain>
    </source>
</reference>
<sequence length="1692" mass="184746">MGGGKGKEGRIEEEGRKEKIGRGREGRKNWRREGQKREERREGGRLGREGEKKEGKGRQAGKKEGNKGTIKHRQVPPAQPLSLEGSDVSCDAQTWIILKATFKPYLVSAPPKRAPVLPLLPGDWRVWKAQEALSGTRLAVALATKRLGVGGSGAKPPPLHCVGSFPGPALLRDGVSTSGARWLSAARGNEVAPNPDSRGRCKQGGCICASEQPRSKLHAAQGKSAAPLARGRHVAKLPARKVSLAALGRAADGGGGFRPVPVRAGPRALAGSGHLPPEASRARSMLKEKFLTERRRCTDRSAGDEKQDSAFGLDNCAMNWLLRFACITLVCSSLAEAGNNKAEPRRVVGRKGERALLRCNLLKPDETSPPLYVIEWVRFGFPLPIFIKFGLYSPRVDPDYVGRVRIQAGASLQIDRLRAEDQGWYECRVLFLNRPNNDDEFQNGTWIHLIVNSPPVFQKTPPAFIEVLDQKSVTLSCLATGNPPPLVSWKRDSQTIENGKEMQMKNGTLFIARVERTCAGLYTCHASNQEGTVIHTTRLLVQGSPVIVVPPKDVTVNLSQNAFFTCQADAYPANLTYSWFQGGTNVFHLSHLRSRIQILVDGSLLVQKTTPEDSGKYTCIPSNGLRKPPSASAFLTVLYPAQVAKMPPETFLPIGMQGTIRCPSRAHPPLLSVSWIKDGQPLEIGKFPGWSLKTDGTIIIATSNDDALGVYACTPYNSFGTAGTSAPTRVLLKDPPAFTLRPKQEYFQEVGRELLIPCVAQGDPIPIISWTKVGSRTLVSGQMGTNSSLILRPLTKEQHGLWECAANNGVARVSATTTVYVLGTSPHAVVNVSVWPLRQAVNVTWEPGFDGGYFQRFSIWYTPILRRLNRPHHDWASLPVPVGASHILVENLQPDTSYQFSVLAQNKLGSGPFSEIISITPLGVPIQTVPPILPTTASLVFLPPPQLLRSNETTRGVLLLWEPPLHDPSALTGYSLELRQNQGKWEVLSGSIPSSETHFLVPGLIKDTFYEFRLIAFAGSYISYPSNVVNVSTTGMEVYPSRTQLPELLPQPVLAGVIGGVCFLSTAVIFSTMAACVMNRRRAARLRKRRQDLPIVFSSTKKLLSTQHSTGTASPDSIMKLKLQGSPYQSLRRTFFWGEKAGRNLSLNLSGGHARNSTNYVPYESHVDQLLPLERISRGPDGRFVVYSEDESREHRLEDGEGPPEPYLQLFSPPKDPAWHRSVHLRPKNTRQAQQEAKASGHRKGRYFDYSSSSLTEEAEPLRIVSISPVAATPYGAVQDTQWLPDPVALSPSSSSSSSCSSLPRRTSKSTSPSPSVQARASNSTQSGILQYLSLPFFKEMNVDGDWPPEENEKEDGPSLETVPQEPGLLGSPRRPVAPDQDRPAGPIYMDMEPDSSSVQDQLGETSFLRLPDSDTGPANTPLPGSLACPLYLCSRAESPPPKDQGWLWTLSSSSPSSSPASQPLADCPEAEVSCLALPLPELPPETHKPPAANFPLPSEKFLRGSLTSQSSGRGSASFLRPPSLATSVAGSYLSSPVGEAASCQSSTVGEESRSKKESLVAVLEKRRNTSVDENYEWDSEFALESELLDALQLYRSGDPKRPTSTIAAQELEKQSFRGSAESSRTSPSNSQSVGTLDGSSSPLPLASPEERCAALRKEFLAYRHRREMIQQRRQKLDPSGKDERFEQATLF</sequence>
<dbReference type="InterPro" id="IPR013783">
    <property type="entry name" value="Ig-like_fold"/>
</dbReference>
<dbReference type="Proteomes" id="UP001474421">
    <property type="component" value="Unassembled WGS sequence"/>
</dbReference>
<keyword evidence="3" id="KW-1015">Disulfide bond</keyword>
<dbReference type="GO" id="GO:0043005">
    <property type="term" value="C:neuron projection"/>
    <property type="evidence" value="ECO:0007669"/>
    <property type="project" value="TreeGrafter"/>
</dbReference>
<feature type="region of interest" description="Disordered" evidence="5">
    <location>
        <begin position="1671"/>
        <end position="1692"/>
    </location>
</feature>
<dbReference type="Pfam" id="PF00041">
    <property type="entry name" value="fn3"/>
    <property type="match status" value="2"/>
</dbReference>
<feature type="region of interest" description="Disordered" evidence="5">
    <location>
        <begin position="1540"/>
        <end position="1560"/>
    </location>
</feature>
<feature type="region of interest" description="Disordered" evidence="5">
    <location>
        <begin position="1440"/>
        <end position="1466"/>
    </location>
</feature>
<keyword evidence="4" id="KW-0393">Immunoglobulin domain</keyword>
<feature type="region of interest" description="Disordered" evidence="5">
    <location>
        <begin position="1"/>
        <end position="85"/>
    </location>
</feature>
<dbReference type="InterPro" id="IPR003599">
    <property type="entry name" value="Ig_sub"/>
</dbReference>
<feature type="compositionally biased region" description="Low complexity" evidence="5">
    <location>
        <begin position="1452"/>
        <end position="1462"/>
    </location>
</feature>
<dbReference type="SMART" id="SM00408">
    <property type="entry name" value="IGc2"/>
    <property type="match status" value="5"/>
</dbReference>
<protein>
    <submittedName>
        <fullName evidence="8">Protein turtleA-like</fullName>
    </submittedName>
</protein>
<evidence type="ECO:0000256" key="1">
    <source>
        <dbReference type="ARBA" id="ARBA00022729"/>
    </source>
</evidence>
<dbReference type="PANTHER" id="PTHR12231:SF244">
    <property type="entry name" value="PROTEIN TURTLE HOMOLOG A"/>
    <property type="match status" value="1"/>
</dbReference>
<dbReference type="CDD" id="cd00096">
    <property type="entry name" value="Ig"/>
    <property type="match status" value="1"/>
</dbReference>
<dbReference type="InterPro" id="IPR003598">
    <property type="entry name" value="Ig_sub2"/>
</dbReference>
<feature type="compositionally biased region" description="Polar residues" evidence="5">
    <location>
        <begin position="1395"/>
        <end position="1405"/>
    </location>
</feature>
<evidence type="ECO:0000313" key="8">
    <source>
        <dbReference type="EMBL" id="KAK9391198.1"/>
    </source>
</evidence>
<evidence type="ECO:0000313" key="9">
    <source>
        <dbReference type="Proteomes" id="UP001474421"/>
    </source>
</evidence>
<feature type="domain" description="Fibronectin type-III" evidence="7">
    <location>
        <begin position="943"/>
        <end position="1037"/>
    </location>
</feature>
<comment type="caution">
    <text evidence="8">The sequence shown here is derived from an EMBL/GenBank/DDBJ whole genome shotgun (WGS) entry which is preliminary data.</text>
</comment>
<feature type="region of interest" description="Disordered" evidence="5">
    <location>
        <begin position="1482"/>
        <end position="1521"/>
    </location>
</feature>
<organism evidence="8 9">
    <name type="scientific">Crotalus adamanteus</name>
    <name type="common">Eastern diamondback rattlesnake</name>
    <dbReference type="NCBI Taxonomy" id="8729"/>
    <lineage>
        <taxon>Eukaryota</taxon>
        <taxon>Metazoa</taxon>
        <taxon>Chordata</taxon>
        <taxon>Craniata</taxon>
        <taxon>Vertebrata</taxon>
        <taxon>Euteleostomi</taxon>
        <taxon>Lepidosauria</taxon>
        <taxon>Squamata</taxon>
        <taxon>Bifurcata</taxon>
        <taxon>Unidentata</taxon>
        <taxon>Episquamata</taxon>
        <taxon>Toxicofera</taxon>
        <taxon>Serpentes</taxon>
        <taxon>Colubroidea</taxon>
        <taxon>Viperidae</taxon>
        <taxon>Crotalinae</taxon>
        <taxon>Crotalus</taxon>
    </lineage>
</organism>
<dbReference type="FunFam" id="2.60.40.10:FF:000032">
    <property type="entry name" value="palladin isoform X1"/>
    <property type="match status" value="1"/>
</dbReference>
<feature type="compositionally biased region" description="Polar residues" evidence="5">
    <location>
        <begin position="1617"/>
        <end position="1639"/>
    </location>
</feature>
<dbReference type="FunFam" id="2.60.40.10:FF:000389">
    <property type="entry name" value="Immunoglobulin superfamily member 9B"/>
    <property type="match status" value="1"/>
</dbReference>
<feature type="compositionally biased region" description="Basic and acidic residues" evidence="5">
    <location>
        <begin position="1"/>
        <end position="66"/>
    </location>
</feature>
<feature type="compositionally biased region" description="Low complexity" evidence="5">
    <location>
        <begin position="1290"/>
        <end position="1316"/>
    </location>
</feature>
<feature type="region of interest" description="Disordered" evidence="5">
    <location>
        <begin position="1218"/>
        <end position="1247"/>
    </location>
</feature>
<dbReference type="SUPFAM" id="SSF49265">
    <property type="entry name" value="Fibronectin type III"/>
    <property type="match status" value="1"/>
</dbReference>
<dbReference type="InterPro" id="IPR036116">
    <property type="entry name" value="FN3_sf"/>
</dbReference>
<name>A0AAW1AML5_CROAD</name>
<evidence type="ECO:0000259" key="7">
    <source>
        <dbReference type="PROSITE" id="PS50853"/>
    </source>
</evidence>
<feature type="domain" description="Ig-like" evidence="6">
    <location>
        <begin position="640"/>
        <end position="731"/>
    </location>
</feature>
<evidence type="ECO:0000256" key="3">
    <source>
        <dbReference type="ARBA" id="ARBA00023157"/>
    </source>
</evidence>
<feature type="region of interest" description="Disordered" evidence="5">
    <location>
        <begin position="1341"/>
        <end position="1423"/>
    </location>
</feature>
<dbReference type="SUPFAM" id="SSF48726">
    <property type="entry name" value="Immunoglobulin"/>
    <property type="match status" value="5"/>
</dbReference>
<dbReference type="EMBL" id="JAOTOJ010000019">
    <property type="protein sequence ID" value="KAK9391198.1"/>
    <property type="molecule type" value="Genomic_DNA"/>
</dbReference>
<dbReference type="PROSITE" id="PS50853">
    <property type="entry name" value="FN3"/>
    <property type="match status" value="2"/>
</dbReference>
<keyword evidence="9" id="KW-1185">Reference proteome</keyword>
<gene>
    <name evidence="8" type="ORF">NXF25_018528</name>
</gene>
<dbReference type="SMART" id="SM00060">
    <property type="entry name" value="FN3"/>
    <property type="match status" value="2"/>
</dbReference>
<feature type="domain" description="Ig-like" evidence="6">
    <location>
        <begin position="455"/>
        <end position="540"/>
    </location>
</feature>
<feature type="domain" description="Ig-like" evidence="6">
    <location>
        <begin position="736"/>
        <end position="820"/>
    </location>
</feature>
<proteinExistence type="predicted"/>
<evidence type="ECO:0000259" key="6">
    <source>
        <dbReference type="PROSITE" id="PS50835"/>
    </source>
</evidence>
<keyword evidence="1" id="KW-0732">Signal</keyword>
<dbReference type="Gene3D" id="2.60.40.10">
    <property type="entry name" value="Immunoglobulins"/>
    <property type="match status" value="7"/>
</dbReference>
<feature type="domain" description="Fibronectin type-III" evidence="7">
    <location>
        <begin position="825"/>
        <end position="925"/>
    </location>
</feature>
<dbReference type="PANTHER" id="PTHR12231">
    <property type="entry name" value="CTX-RELATED TYPE I TRANSMEMBRANE PROTEIN"/>
    <property type="match status" value="1"/>
</dbReference>
<accession>A0AAW1AML5</accession>
<feature type="compositionally biased region" description="Polar residues" evidence="5">
    <location>
        <begin position="1506"/>
        <end position="1515"/>
    </location>
</feature>
<dbReference type="InterPro" id="IPR003961">
    <property type="entry name" value="FN3_dom"/>
</dbReference>
<evidence type="ECO:0000256" key="4">
    <source>
        <dbReference type="ARBA" id="ARBA00023319"/>
    </source>
</evidence>
<dbReference type="Pfam" id="PF13927">
    <property type="entry name" value="Ig_3"/>
    <property type="match status" value="3"/>
</dbReference>
<feature type="domain" description="Ig-like" evidence="6">
    <location>
        <begin position="545"/>
        <end position="636"/>
    </location>
</feature>
<dbReference type="FunFam" id="2.60.40.10:FF:000323">
    <property type="entry name" value="Immunoglobulin superfamily member 9B"/>
    <property type="match status" value="1"/>
</dbReference>
<dbReference type="InterPro" id="IPR051170">
    <property type="entry name" value="Neural/epithelial_adhesion"/>
</dbReference>
<feature type="region of interest" description="Disordered" evidence="5">
    <location>
        <begin position="1286"/>
        <end position="1325"/>
    </location>
</feature>
<feature type="domain" description="Ig-like" evidence="6">
    <location>
        <begin position="351"/>
        <end position="429"/>
    </location>
</feature>
<dbReference type="Pfam" id="PF07686">
    <property type="entry name" value="V-set"/>
    <property type="match status" value="1"/>
</dbReference>
<evidence type="ECO:0000256" key="2">
    <source>
        <dbReference type="ARBA" id="ARBA00022737"/>
    </source>
</evidence>
<dbReference type="InterPro" id="IPR013106">
    <property type="entry name" value="Ig_V-set"/>
</dbReference>
<evidence type="ECO:0000256" key="5">
    <source>
        <dbReference type="SAM" id="MobiDB-lite"/>
    </source>
</evidence>
<keyword evidence="2" id="KW-0677">Repeat</keyword>